<evidence type="ECO:0000256" key="6">
    <source>
        <dbReference type="SAM" id="Phobius"/>
    </source>
</evidence>
<evidence type="ECO:0000256" key="4">
    <source>
        <dbReference type="ARBA" id="ARBA00023180"/>
    </source>
</evidence>
<keyword evidence="2 7" id="KW-0732">Signal</keyword>
<dbReference type="CDD" id="cd00096">
    <property type="entry name" value="Ig"/>
    <property type="match status" value="1"/>
</dbReference>
<feature type="signal peptide" evidence="7">
    <location>
        <begin position="1"/>
        <end position="22"/>
    </location>
</feature>
<evidence type="ECO:0000256" key="2">
    <source>
        <dbReference type="ARBA" id="ARBA00022729"/>
    </source>
</evidence>
<dbReference type="Gene3D" id="2.60.40.10">
    <property type="entry name" value="Immunoglobulins"/>
    <property type="match status" value="2"/>
</dbReference>
<evidence type="ECO:0000313" key="9">
    <source>
        <dbReference type="EMBL" id="KAA0722694.1"/>
    </source>
</evidence>
<dbReference type="PANTHER" id="PTHR12080">
    <property type="entry name" value="SIGNALING LYMPHOCYTIC ACTIVATION MOLECULE"/>
    <property type="match status" value="1"/>
</dbReference>
<dbReference type="AlphaFoldDB" id="A0A5A9PJZ3"/>
<comment type="caution">
    <text evidence="9">The sequence shown here is derived from an EMBL/GenBank/DDBJ whole genome shotgun (WGS) entry which is preliminary data.</text>
</comment>
<dbReference type="PROSITE" id="PS50835">
    <property type="entry name" value="IG_LIKE"/>
    <property type="match status" value="1"/>
</dbReference>
<feature type="domain" description="Ig-like" evidence="8">
    <location>
        <begin position="136"/>
        <end position="202"/>
    </location>
</feature>
<sequence length="343" mass="38640">MSTKNIFAVLFFCGFALLTVSAKKCDMKLLEGDSCNVKWPDDITVKIKPDEGELKWTFNSLVAQRKKGTNVKTFPDATIESDGSLKLQNVKVSDTGIYTFEAYDNEDKVVANHKVEIAIYAKALKPTLTHKCMNGSVTLTCDIQKNNKRNLTITWKQGKEVNEDENKAVLFRTSLQLQKNTEYSCRVHNPVSNAESEVLTVSCGDKPWTLFGFDFWIMVGILSGGGALLLLLICVLVICAFRSCEHREREKDEEELRLRSFDTPANQQRAKVTARGQPAPPIPQEDYDPATQTPPQTQSQSKGPVRARPPPPPNDEDEENPPPLPRPRKKREKRAEEAYRPME</sequence>
<dbReference type="GO" id="GO:0016020">
    <property type="term" value="C:membrane"/>
    <property type="evidence" value="ECO:0007669"/>
    <property type="project" value="UniProtKB-SubCell"/>
</dbReference>
<proteinExistence type="predicted"/>
<keyword evidence="3 6" id="KW-0472">Membrane</keyword>
<keyword evidence="4" id="KW-0325">Glycoprotein</keyword>
<evidence type="ECO:0000256" key="5">
    <source>
        <dbReference type="SAM" id="MobiDB-lite"/>
    </source>
</evidence>
<organism evidence="9 10">
    <name type="scientific">Triplophysa tibetana</name>
    <dbReference type="NCBI Taxonomy" id="1572043"/>
    <lineage>
        <taxon>Eukaryota</taxon>
        <taxon>Metazoa</taxon>
        <taxon>Chordata</taxon>
        <taxon>Craniata</taxon>
        <taxon>Vertebrata</taxon>
        <taxon>Euteleostomi</taxon>
        <taxon>Actinopterygii</taxon>
        <taxon>Neopterygii</taxon>
        <taxon>Teleostei</taxon>
        <taxon>Ostariophysi</taxon>
        <taxon>Cypriniformes</taxon>
        <taxon>Nemacheilidae</taxon>
        <taxon>Triplophysa</taxon>
    </lineage>
</organism>
<feature type="compositionally biased region" description="Basic and acidic residues" evidence="5">
    <location>
        <begin position="333"/>
        <end position="343"/>
    </location>
</feature>
<dbReference type="PANTHER" id="PTHR12080:SF55">
    <property type="entry name" value="LYMPHOCYTE FUNCTION-ASSOCIATED ANTIGEN 3"/>
    <property type="match status" value="1"/>
</dbReference>
<keyword evidence="6" id="KW-1133">Transmembrane helix</keyword>
<dbReference type="InterPro" id="IPR013783">
    <property type="entry name" value="Ig-like_fold"/>
</dbReference>
<dbReference type="InterPro" id="IPR036179">
    <property type="entry name" value="Ig-like_dom_sf"/>
</dbReference>
<evidence type="ECO:0000256" key="7">
    <source>
        <dbReference type="SAM" id="SignalP"/>
    </source>
</evidence>
<feature type="compositionally biased region" description="Basic and acidic residues" evidence="5">
    <location>
        <begin position="251"/>
        <end position="260"/>
    </location>
</feature>
<feature type="region of interest" description="Disordered" evidence="5">
    <location>
        <begin position="251"/>
        <end position="343"/>
    </location>
</feature>
<keyword evidence="10" id="KW-1185">Reference proteome</keyword>
<name>A0A5A9PJZ3_9TELE</name>
<feature type="transmembrane region" description="Helical" evidence="6">
    <location>
        <begin position="215"/>
        <end position="241"/>
    </location>
</feature>
<evidence type="ECO:0000313" key="10">
    <source>
        <dbReference type="Proteomes" id="UP000324632"/>
    </source>
</evidence>
<dbReference type="Proteomes" id="UP000324632">
    <property type="component" value="Chromosome 4"/>
</dbReference>
<dbReference type="EMBL" id="SOYY01000004">
    <property type="protein sequence ID" value="KAA0722694.1"/>
    <property type="molecule type" value="Genomic_DNA"/>
</dbReference>
<dbReference type="Pfam" id="PF13895">
    <property type="entry name" value="Ig_2"/>
    <property type="match status" value="1"/>
</dbReference>
<protein>
    <recommendedName>
        <fullName evidence="8">Ig-like domain-containing protein</fullName>
    </recommendedName>
</protein>
<evidence type="ECO:0000256" key="3">
    <source>
        <dbReference type="ARBA" id="ARBA00023136"/>
    </source>
</evidence>
<feature type="chain" id="PRO_5022704259" description="Ig-like domain-containing protein" evidence="7">
    <location>
        <begin position="23"/>
        <end position="343"/>
    </location>
</feature>
<gene>
    <name evidence="9" type="ORF">E1301_Tti015481</name>
</gene>
<dbReference type="InterPro" id="IPR015631">
    <property type="entry name" value="CD2/SLAM_rcpt"/>
</dbReference>
<accession>A0A5A9PJZ3</accession>
<feature type="compositionally biased region" description="Low complexity" evidence="5">
    <location>
        <begin position="291"/>
        <end position="301"/>
    </location>
</feature>
<evidence type="ECO:0000259" key="8">
    <source>
        <dbReference type="PROSITE" id="PS50835"/>
    </source>
</evidence>
<reference evidence="9 10" key="1">
    <citation type="journal article" date="2019" name="Mol. Ecol. Resour.">
        <title>Chromosome-level genome assembly of Triplophysa tibetana, a fish adapted to the harsh high-altitude environment of the Tibetan Plateau.</title>
        <authorList>
            <person name="Yang X."/>
            <person name="Liu H."/>
            <person name="Ma Z."/>
            <person name="Zou Y."/>
            <person name="Zou M."/>
            <person name="Mao Y."/>
            <person name="Li X."/>
            <person name="Wang H."/>
            <person name="Chen T."/>
            <person name="Wang W."/>
            <person name="Yang R."/>
        </authorList>
    </citation>
    <scope>NUCLEOTIDE SEQUENCE [LARGE SCALE GENOMIC DNA]</scope>
    <source>
        <strain evidence="9">TTIB1903HZAU</strain>
        <tissue evidence="9">Muscle</tissue>
    </source>
</reference>
<comment type="subcellular location">
    <subcellularLocation>
        <location evidence="1">Membrane</location>
    </subcellularLocation>
</comment>
<dbReference type="SUPFAM" id="SSF48726">
    <property type="entry name" value="Immunoglobulin"/>
    <property type="match status" value="2"/>
</dbReference>
<keyword evidence="6" id="KW-0812">Transmembrane</keyword>
<evidence type="ECO:0000256" key="1">
    <source>
        <dbReference type="ARBA" id="ARBA00004370"/>
    </source>
</evidence>
<dbReference type="InterPro" id="IPR007110">
    <property type="entry name" value="Ig-like_dom"/>
</dbReference>